<protein>
    <submittedName>
        <fullName evidence="3">Uncharacterized protein</fullName>
    </submittedName>
</protein>
<reference evidence="3" key="2">
    <citation type="journal article" date="2021" name="PeerJ">
        <title>Extensive microbial diversity within the chicken gut microbiome revealed by metagenomics and culture.</title>
        <authorList>
            <person name="Gilroy R."/>
            <person name="Ravi A."/>
            <person name="Getino M."/>
            <person name="Pursley I."/>
            <person name="Horton D.L."/>
            <person name="Alikhan N.F."/>
            <person name="Baker D."/>
            <person name="Gharbi K."/>
            <person name="Hall N."/>
            <person name="Watson M."/>
            <person name="Adriaenssens E.M."/>
            <person name="Foster-Nyarko E."/>
            <person name="Jarju S."/>
            <person name="Secka A."/>
            <person name="Antonio M."/>
            <person name="Oren A."/>
            <person name="Chaudhuri R.R."/>
            <person name="La Ragione R."/>
            <person name="Hildebrand F."/>
            <person name="Pallen M.J."/>
        </authorList>
    </citation>
    <scope>NUCLEOTIDE SEQUENCE</scope>
    <source>
        <strain evidence="3">ChiGjej1B1-22543</strain>
    </source>
</reference>
<evidence type="ECO:0000256" key="2">
    <source>
        <dbReference type="SAM" id="SignalP"/>
    </source>
</evidence>
<keyword evidence="2" id="KW-0732">Signal</keyword>
<dbReference type="PROSITE" id="PS51257">
    <property type="entry name" value="PROKAR_LIPOPROTEIN"/>
    <property type="match status" value="1"/>
</dbReference>
<organism evidence="3 4">
    <name type="scientific">Candidatus Alloenteromonas pullicola</name>
    <dbReference type="NCBI Taxonomy" id="2840784"/>
    <lineage>
        <taxon>Bacteria</taxon>
        <taxon>Bacillati</taxon>
        <taxon>Bacillota</taxon>
        <taxon>Bacillota incertae sedis</taxon>
        <taxon>Candidatus Alloenteromonas</taxon>
    </lineage>
</organism>
<evidence type="ECO:0000313" key="4">
    <source>
        <dbReference type="Proteomes" id="UP000824070"/>
    </source>
</evidence>
<evidence type="ECO:0000313" key="3">
    <source>
        <dbReference type="EMBL" id="HIU45134.1"/>
    </source>
</evidence>
<dbReference type="EMBL" id="DVMV01000015">
    <property type="protein sequence ID" value="HIU45134.1"/>
    <property type="molecule type" value="Genomic_DNA"/>
</dbReference>
<dbReference type="AlphaFoldDB" id="A0A9D1LNG9"/>
<reference evidence="3" key="1">
    <citation type="submission" date="2020-10" db="EMBL/GenBank/DDBJ databases">
        <authorList>
            <person name="Gilroy R."/>
        </authorList>
    </citation>
    <scope>NUCLEOTIDE SEQUENCE</scope>
    <source>
        <strain evidence="3">ChiGjej1B1-22543</strain>
    </source>
</reference>
<proteinExistence type="predicted"/>
<feature type="signal peptide" evidence="2">
    <location>
        <begin position="1"/>
        <end position="18"/>
    </location>
</feature>
<accession>A0A9D1LNG9</accession>
<comment type="caution">
    <text evidence="3">The sequence shown here is derived from an EMBL/GenBank/DDBJ whole genome shotgun (WGS) entry which is preliminary data.</text>
</comment>
<sequence length="839" mass="89350">MKSKLLLGLTAAAMLTLAGCNPTNTSSESADQSSTADTDSLTDTTDSSVTTPATTPTTSGTSNTSSLPDEDHYELKIMTASGASSTLSLSYNKDETAKGTIQLSVTNNGDDAFDEEIVTEISGDEGVVASVAVDAAVDYLFNIEFGESTGTATITFSLKDHAEAEPAVATITTTENFFSTTITRGDNTEDDGVMTFGGGAGQQHTAVAKKPGTVWALTGTMNFPASLGEAYSLGIGSFLDNGDHAVWAGVKNFDGTPSDDQYGIYIRSFYDGWGAAKLDGAPVPAFRQMDFAPNVEGTSSVTFTLIRDELNYYYEIGGYHGKFADPSNTPVAEATYPGFYSQETDLTITDYSVTYDESEVDAMIEAGYTGDIAIEAGCFVNPSVTEFVVGTSRTFVWSTGPDYATEGLALRVNDEYKDHVTISGNVIELATDAPEGTMVIELVAGESKVLDTISVPVVTKSSGGENDQLVAKGGVILNEDGSVTFPENMMGVNGVGNESAYDATPEYGVDLKQQVLGGDFSIEFDVSGYKANVEFPKLGVSLGGKWAQFYIAYKPDGTCRIETMTQSAESNANQWNNSESFASFDPAATHHFKIESKDGYFNAYLDNSDTPLTWNMDGQQRHITVPTASMFATLPVRIMTNGVSATVSNIKVTTGSLDDMPDAYIAEDGTNRVTDNGDGSYQFTFTDGGWGVRYDRLRGYAMKELANLVGPYTISYDVQFAEGMNDGKFILQIGDHGFHLVNSTGYGNKIEHDGNNSFGPNSNNFAIGTDLLYHATLVNDGEGNVTFSAKGSTGEAASFTVEGVDWQTAYFWAFNETGGDSGKTATLSNLVVTHGETAE</sequence>
<feature type="chain" id="PRO_5039488947" evidence="2">
    <location>
        <begin position="19"/>
        <end position="839"/>
    </location>
</feature>
<evidence type="ECO:0000256" key="1">
    <source>
        <dbReference type="SAM" id="MobiDB-lite"/>
    </source>
</evidence>
<dbReference type="Proteomes" id="UP000824070">
    <property type="component" value="Unassembled WGS sequence"/>
</dbReference>
<feature type="region of interest" description="Disordered" evidence="1">
    <location>
        <begin position="23"/>
        <end position="69"/>
    </location>
</feature>
<name>A0A9D1LNG9_9FIRM</name>
<gene>
    <name evidence="3" type="ORF">IAC52_02425</name>
</gene>
<feature type="compositionally biased region" description="Low complexity" evidence="1">
    <location>
        <begin position="23"/>
        <end position="66"/>
    </location>
</feature>